<reference evidence="4" key="1">
    <citation type="submission" date="2015-04" db="EMBL/GenBank/DDBJ databases">
        <authorList>
            <consortium name="Pathogen Informatics"/>
        </authorList>
    </citation>
    <scope>NUCLEOTIDE SEQUENCE [LARGE SCALE GENOMIC DNA]</scope>
    <source>
        <strain evidence="4">8A</strain>
    </source>
</reference>
<keyword evidence="4" id="KW-0808">Transferase</keyword>
<keyword evidence="5" id="KW-1185">Reference proteome</keyword>
<evidence type="ECO:0000256" key="2">
    <source>
        <dbReference type="SAM" id="MobiDB-lite"/>
    </source>
</evidence>
<feature type="compositionally biased region" description="Basic and acidic residues" evidence="2">
    <location>
        <begin position="392"/>
        <end position="417"/>
    </location>
</feature>
<keyword evidence="4" id="KW-0723">Serine/threonine-protein kinase</keyword>
<accession>A0A1J1H174</accession>
<evidence type="ECO:0000256" key="1">
    <source>
        <dbReference type="SAM" id="Coils"/>
    </source>
</evidence>
<dbReference type="PROSITE" id="PS50011">
    <property type="entry name" value="PROTEIN_KINASE_DOM"/>
    <property type="match status" value="1"/>
</dbReference>
<dbReference type="PANTHER" id="PTHR36593:SF1">
    <property type="entry name" value="EXPORTED SERINE_THREONINE PROTEIN KINASE"/>
    <property type="match status" value="1"/>
</dbReference>
<dbReference type="VEuPathDB" id="PlasmoDB:PGAL8A_00065200"/>
<protein>
    <submittedName>
        <fullName evidence="4">Exported serine/threonine protein kinase, putative</fullName>
    </submittedName>
</protein>
<feature type="coiled-coil region" evidence="1">
    <location>
        <begin position="726"/>
        <end position="753"/>
    </location>
</feature>
<dbReference type="GO" id="GO:0004674">
    <property type="term" value="F:protein serine/threonine kinase activity"/>
    <property type="evidence" value="ECO:0007669"/>
    <property type="project" value="UniProtKB-KW"/>
</dbReference>
<feature type="region of interest" description="Disordered" evidence="2">
    <location>
        <begin position="377"/>
        <end position="435"/>
    </location>
</feature>
<organism evidence="4 5">
    <name type="scientific">Plasmodium gallinaceum</name>
    <dbReference type="NCBI Taxonomy" id="5849"/>
    <lineage>
        <taxon>Eukaryota</taxon>
        <taxon>Sar</taxon>
        <taxon>Alveolata</taxon>
        <taxon>Apicomplexa</taxon>
        <taxon>Aconoidasida</taxon>
        <taxon>Haemosporida</taxon>
        <taxon>Plasmodiidae</taxon>
        <taxon>Plasmodium</taxon>
        <taxon>Plasmodium (Haemamoeba)</taxon>
    </lineage>
</organism>
<comment type="caution">
    <text evidence="4">The sequence shown here is derived from an EMBL/GenBank/DDBJ whole genome shotgun (WGS) entry which is preliminary data.</text>
</comment>
<feature type="compositionally biased region" description="Basic and acidic residues" evidence="2">
    <location>
        <begin position="1835"/>
        <end position="1853"/>
    </location>
</feature>
<dbReference type="GO" id="GO:0005524">
    <property type="term" value="F:ATP binding"/>
    <property type="evidence" value="ECO:0007669"/>
    <property type="project" value="InterPro"/>
</dbReference>
<dbReference type="GeneID" id="39729177"/>
<dbReference type="PANTHER" id="PTHR36593">
    <property type="entry name" value="EXPORTED SERINE/THREONINE PROTEIN KINASE"/>
    <property type="match status" value="1"/>
</dbReference>
<evidence type="ECO:0000259" key="3">
    <source>
        <dbReference type="PROSITE" id="PS50011"/>
    </source>
</evidence>
<dbReference type="EMBL" id="CVMV01000143">
    <property type="protein sequence ID" value="CRG98213.1"/>
    <property type="molecule type" value="Genomic_DNA"/>
</dbReference>
<evidence type="ECO:0000313" key="5">
    <source>
        <dbReference type="Proteomes" id="UP000220797"/>
    </source>
</evidence>
<dbReference type="OrthoDB" id="377209at2759"/>
<dbReference type="RefSeq" id="XP_028531010.1">
    <property type="nucleotide sequence ID" value="XM_028674682.1"/>
</dbReference>
<proteinExistence type="predicted"/>
<dbReference type="Proteomes" id="UP000220797">
    <property type="component" value="Unassembled WGS sequence"/>
</dbReference>
<keyword evidence="4" id="KW-0418">Kinase</keyword>
<evidence type="ECO:0000313" key="4">
    <source>
        <dbReference type="EMBL" id="CRG98213.1"/>
    </source>
</evidence>
<sequence length="2393" mass="284156">MDKDLSNKLKMQNSNNISYSNFNGIDFLETRNDLYLNNSDVENYDKIRSNNINFTNIDNSKWNYDNQTLRQNYDINTSNEINSNNINIYDSNNNIMNYQKKINNCNNMRQNNMAYLDSNTLNSNNIYNFNQVYNENNPFVIKSNTADNNLQKMNSPYFNVMKYSDYYNSNNCIYNTNILNTSISDNQKNYSNNSSPYKNDYLKFNLNSVNAINHNLNFSNASNSSNANSNVFSSNMTTPSINIMNFNPINSCNIKYNSNMFDFTSTGNINSLKVKDLNLSELNPIHFQESDLSNYSNGILKNVNFLHTPASYIISNNNDSNSYISSNNSKCLNSNFLKVHAINCNDSNIIKEQSNPLTFSECKFFYNDKQKILNQENSSIENEKKEKRKRKDKDLETYEKEKKKKIEGNEKNEEKTKKKEAHLINSNIDIQKKKHRSETILKSVDENEKQKKKNYDENNDYINKNFDINKKSLKKKKENNMIKKNKNNRKNLINEKKILNIDEKNSDKFKESHENSDEGIKMNSKDRNEKQIVVCKRNSNVLRKIIDFENTVEDKENEKLSNKKKVNIKHKKDVNITNIVKRDTIKDRLRSSTEKTNLEKNEKNRNKFINQDNNIKSLSKYDFLMNKNILFKNVNIGNKKINNNMEINYGEKHYNISKEKNNDINEKKRKFKDNGEIEDNLKDVKIESYSKSEKKIKRNKNENVYYTESENNKNEIVDGKKCSSKNKIYSERKEDENEGLKNIEEKKKNKIEKKNNSNFINNKENVANTIKYCEHIEEKDTVETKYEKKKNIYNIRKENTNYDNKKEKKKIGKMKNKQNSEKIVIKKLEENDDEKIKEKEELKNLIYEKKKKLKIKNVSKDNHMDMEVKGNKSLNEKIRENKESEYTNNENKIILKEDKYISKESYASMKENECNNENKIIKEEKECPNTENKIRYEISEINEFKDNENKLIIKESKYENKENNKLISDNDCKNNEKETIIKENEMLIKDDKNKNNENENIYLDINDICDTKENILEKELKINESNNKYHTANNFNIGDNKCVLNDSLDIKKNKYDINNVKCAINSLNDENNVNNNLNKINDIKRKVFAEKEDMDDKNNYQITKSVIDENIDSNLFCNYDKKNSVKDLTRDLYSSTDGNNDIINNKKKKFWSNLGSISYIDNFVGKGSYGSVRKVLYNIDLNHEHLKFYIDKINSREFINLFLETNSVKMNPEFSGEADNIIHDKKDIKKNFENNSKHINDKKKELHNFGNDLLTNKKVDNCLCCYNKRYFELAIKEIDVSRKGNEFQFLREQELLCHFNSNVIKPLSTKIGNLKEKQNYEILMHCANGDLRKLLQNLIYHRKKEFEKRKKVNKILKLIHIIFGRKYKCYKNENDNTCIGLCYEKLKKIKIKLNNSIIEIKYPKFDHIYDNIKIYNCGLTESECKFLFFQIVNGISFIQTCYQSNIIRVTDIKLQNILVYTDAYNLYNPMKWHLCISDFGCSAMEYATFYLENSKNYLNVYKTLLNQWKYQFKNQLSSYFQGTVYTMAPEGLCYDHKGNFRQSKYNKLIYFYEQNFGNIERRFQELQKPLVSIKNSVNNFDILNINSSSNFHFLNEKDEKLNNTKEVKSELDNKDSLKKSNFLSNNMTMKNKNNEKINSNEKNNLTEKTNHNNNSTEYLPFDVRCDSWSLGIILADLGKCGISSYEYMVSEKPNENSNNIMGKEKNIDLNNIILNDLNVTDDEEIFYLKYIMNYYDIGTLEWNDREIENEKIKKSINKNEKKVNEKENVNINNLNKNDLNNQKEKNMGHNTILSKNYSICEDIKDVVENELLNKGSFNDENKKNVGNEFLNTNDTNKEKENKSTIKDISNKDKKNGDNNLENLELFTKHYKLFMLKYKEYLRNDKVVTIKNEFIKYYKMNKYIMNENNIDKTLLLLFLIINNNISYNYNYEVQSFLKIELTIKNLGSGIFKFRNKKEKEKYLQEFKMNLQKEYMNGNKEYWHSRLTNKYLAIILKDICHDNFSNRKKNIKKCFNKFEYPLNYSDEYWNLLTDLLNYVPYERLLACEIIGHDFFSLSNEKIKNIKFENANEYNELFDKKEFCDIILRNYLQEKKENKYLYKSLHKNSEINIDNSDSRKNHLKNINKMKEENVSIQSDNHNNIRKKENEFKIHKCVINETNNNQTNNFISTLYDTIIRNMKNKCDFCDNISNCLDYKNILRKIENIENGLLNTNDNNINIVNENHKKNKILYPSNICNNIYYFLNEFSLYSEFKNLDIFMNIHLPFEHLCLPICDEKTVKNKCLINFFFKPIYYYSFPYKIIHAWYIGPLHIYLNHPNIPDYIKLICLRESNVLRRKEIIFWSSEDIILKNILKIKKLLNCSNDFLCTPYVSHIIGKQLIMRKRYLLKLYKKKIV</sequence>
<feature type="region of interest" description="Disordered" evidence="2">
    <location>
        <begin position="1827"/>
        <end position="1853"/>
    </location>
</feature>
<name>A0A1J1H174_PLAGA</name>
<keyword evidence="1" id="KW-0175">Coiled coil</keyword>
<feature type="domain" description="Protein kinase" evidence="3">
    <location>
        <begin position="1158"/>
        <end position="1623"/>
    </location>
</feature>
<dbReference type="Gene3D" id="1.10.510.10">
    <property type="entry name" value="Transferase(Phosphotransferase) domain 1"/>
    <property type="match status" value="1"/>
</dbReference>
<gene>
    <name evidence="4" type="primary">EST</name>
    <name evidence="4" type="ORF">PGAL8A_00065200</name>
</gene>
<dbReference type="SMART" id="SM00220">
    <property type="entry name" value="S_TKc"/>
    <property type="match status" value="1"/>
</dbReference>
<dbReference type="InterPro" id="IPR000719">
    <property type="entry name" value="Prot_kinase_dom"/>
</dbReference>
<feature type="coiled-coil region" evidence="1">
    <location>
        <begin position="475"/>
        <end position="502"/>
    </location>
</feature>
<feature type="coiled-coil region" evidence="1">
    <location>
        <begin position="1749"/>
        <end position="1777"/>
    </location>
</feature>
<dbReference type="SUPFAM" id="SSF56112">
    <property type="entry name" value="Protein kinase-like (PK-like)"/>
    <property type="match status" value="1"/>
</dbReference>
<dbReference type="InterPro" id="IPR011009">
    <property type="entry name" value="Kinase-like_dom_sf"/>
</dbReference>